<dbReference type="Proteomes" id="UP000237749">
    <property type="component" value="Unassembled WGS sequence"/>
</dbReference>
<accession>A0A2S6HQG9</accession>
<dbReference type="RefSeq" id="WP_104437770.1">
    <property type="nucleotide sequence ID" value="NZ_PTJA01000008.1"/>
</dbReference>
<gene>
    <name evidence="1" type="ORF">BXY41_10892</name>
</gene>
<keyword evidence="2" id="KW-1185">Reference proteome</keyword>
<organism evidence="1 2">
    <name type="scientific">Lacrimispora xylanisolvens</name>
    <dbReference type="NCBI Taxonomy" id="384636"/>
    <lineage>
        <taxon>Bacteria</taxon>
        <taxon>Bacillati</taxon>
        <taxon>Bacillota</taxon>
        <taxon>Clostridia</taxon>
        <taxon>Lachnospirales</taxon>
        <taxon>Lachnospiraceae</taxon>
        <taxon>Lacrimispora</taxon>
    </lineage>
</organism>
<proteinExistence type="predicted"/>
<dbReference type="Gene3D" id="1.10.10.60">
    <property type="entry name" value="Homeodomain-like"/>
    <property type="match status" value="1"/>
</dbReference>
<sequence>MKKKLRPALSPIPISLPEELGNTTLNDLLNAEDAEFIKKGNKLSIRRVTDFGTATLEIESYDSGRKTITQSTTPQPYRKYDYIDDIIEMKKDGMKQKDIAFRLGISESYVTMLLKEAGY</sequence>
<evidence type="ECO:0000313" key="2">
    <source>
        <dbReference type="Proteomes" id="UP000237749"/>
    </source>
</evidence>
<comment type="caution">
    <text evidence="1">The sequence shown here is derived from an EMBL/GenBank/DDBJ whole genome shotgun (WGS) entry which is preliminary data.</text>
</comment>
<dbReference type="AlphaFoldDB" id="A0A2S6HQG9"/>
<dbReference type="EMBL" id="PTJA01000008">
    <property type="protein sequence ID" value="PPK79867.1"/>
    <property type="molecule type" value="Genomic_DNA"/>
</dbReference>
<protein>
    <submittedName>
        <fullName evidence="1">Uncharacterized protein</fullName>
    </submittedName>
</protein>
<name>A0A2S6HQG9_9FIRM</name>
<evidence type="ECO:0000313" key="1">
    <source>
        <dbReference type="EMBL" id="PPK79867.1"/>
    </source>
</evidence>
<reference evidence="1 2" key="1">
    <citation type="submission" date="2018-02" db="EMBL/GenBank/DDBJ databases">
        <title>Genomic Encyclopedia of Archaeal and Bacterial Type Strains, Phase II (KMG-II): from individual species to whole genera.</title>
        <authorList>
            <person name="Goeker M."/>
        </authorList>
    </citation>
    <scope>NUCLEOTIDE SEQUENCE [LARGE SCALE GENOMIC DNA]</scope>
    <source>
        <strain evidence="1 2">DSM 3808</strain>
    </source>
</reference>